<keyword evidence="2" id="KW-1185">Reference proteome</keyword>
<reference evidence="1" key="1">
    <citation type="submission" date="2021-03" db="EMBL/GenBank/DDBJ databases">
        <authorList>
            <person name="Wang G."/>
        </authorList>
    </citation>
    <scope>NUCLEOTIDE SEQUENCE</scope>
    <source>
        <strain evidence="1">KCTC 12899</strain>
    </source>
</reference>
<protein>
    <submittedName>
        <fullName evidence="1">Class I SAM-dependent methyltransferase</fullName>
    </submittedName>
</protein>
<dbReference type="Pfam" id="PF13489">
    <property type="entry name" value="Methyltransf_23"/>
    <property type="match status" value="1"/>
</dbReference>
<evidence type="ECO:0000313" key="1">
    <source>
        <dbReference type="EMBL" id="MBO1317985.1"/>
    </source>
</evidence>
<dbReference type="InterPro" id="IPR029063">
    <property type="entry name" value="SAM-dependent_MTases_sf"/>
</dbReference>
<dbReference type="PANTHER" id="PTHR43861">
    <property type="entry name" value="TRANS-ACONITATE 2-METHYLTRANSFERASE-RELATED"/>
    <property type="match status" value="1"/>
</dbReference>
<dbReference type="GO" id="GO:0032259">
    <property type="term" value="P:methylation"/>
    <property type="evidence" value="ECO:0007669"/>
    <property type="project" value="UniProtKB-KW"/>
</dbReference>
<sequence length="412" mass="46342">MSELLFAHADTNTPLPRDPAYLADRPCPVCGEQAASPAPQLCLPDFQFFGDHPHLAKRVDLHQVQCRRCFALYMNPCYTPRGFAVLFADAGRSYGATDLRPGEQVAWLQNFGLLKQDHTLLDVGCGAGGFIAAVPPSVRCLGVDIDQASIDAARERVTAPQRRFWVADFEQFTVEERVDVITMFHVLEHLPNPIRVLQNLGNRAQKETRLVVEVPVLEKAKTNDINGYLTPSHLTHFSTASLRQVVEQAGWRIEAEEAQAGYNGYRIIAVPGPVQTEAKGDPNDHGLLLDYLSDWRGQLHQIHQRLQNRLTAHEIILRGGGLHTEMLYQLTTLFHADPQRRYHIVDGDPRKQGQRWRGIPISGPQALAELDRPDRQIVISSYGHQDAMVAEAQALGIPDDRIIRLYDHVRRY</sequence>
<dbReference type="Proteomes" id="UP000664417">
    <property type="component" value="Unassembled WGS sequence"/>
</dbReference>
<dbReference type="RefSeq" id="WP_207857523.1">
    <property type="nucleotide sequence ID" value="NZ_JAFREP010000004.1"/>
</dbReference>
<proteinExistence type="predicted"/>
<gene>
    <name evidence="1" type="ORF">J3U88_05885</name>
</gene>
<comment type="caution">
    <text evidence="1">The sequence shown here is derived from an EMBL/GenBank/DDBJ whole genome shotgun (WGS) entry which is preliminary data.</text>
</comment>
<dbReference type="SUPFAM" id="SSF53335">
    <property type="entry name" value="S-adenosyl-L-methionine-dependent methyltransferases"/>
    <property type="match status" value="1"/>
</dbReference>
<keyword evidence="1" id="KW-0489">Methyltransferase</keyword>
<dbReference type="Gene3D" id="3.40.50.150">
    <property type="entry name" value="Vaccinia Virus protein VP39"/>
    <property type="match status" value="1"/>
</dbReference>
<keyword evidence="1" id="KW-0808">Transferase</keyword>
<evidence type="ECO:0000313" key="2">
    <source>
        <dbReference type="Proteomes" id="UP000664417"/>
    </source>
</evidence>
<organism evidence="1 2">
    <name type="scientific">Acanthopleuribacter pedis</name>
    <dbReference type="NCBI Taxonomy" id="442870"/>
    <lineage>
        <taxon>Bacteria</taxon>
        <taxon>Pseudomonadati</taxon>
        <taxon>Acidobacteriota</taxon>
        <taxon>Holophagae</taxon>
        <taxon>Acanthopleuribacterales</taxon>
        <taxon>Acanthopleuribacteraceae</taxon>
        <taxon>Acanthopleuribacter</taxon>
    </lineage>
</organism>
<accession>A0A8J7Q2B9</accession>
<dbReference type="AlphaFoldDB" id="A0A8J7Q2B9"/>
<dbReference type="EMBL" id="JAFREP010000004">
    <property type="protein sequence ID" value="MBO1317985.1"/>
    <property type="molecule type" value="Genomic_DNA"/>
</dbReference>
<name>A0A8J7Q2B9_9BACT</name>
<dbReference type="CDD" id="cd02440">
    <property type="entry name" value="AdoMet_MTases"/>
    <property type="match status" value="1"/>
</dbReference>
<dbReference type="GO" id="GO:0008168">
    <property type="term" value="F:methyltransferase activity"/>
    <property type="evidence" value="ECO:0007669"/>
    <property type="project" value="UniProtKB-KW"/>
</dbReference>